<comment type="caution">
    <text evidence="1">The sequence shown here is derived from an EMBL/GenBank/DDBJ whole genome shotgun (WGS) entry which is preliminary data.</text>
</comment>
<dbReference type="RefSeq" id="WP_141632575.1">
    <property type="nucleotide sequence ID" value="NZ_VIGB01000003.1"/>
</dbReference>
<sequence length="284" mass="30611">MSPTISPPTGVQQGGLSALGPEATALLRLLDDTFAGWGAEAGAAQIIAPPLLPAADLAKLDYYDNFPHQAILATALDLDQRAEHPFAPRSGTFPQQALEPAALALPSAACYGVYLHHAGSALPDGTLVTVLGRCFRKETEYHDLRRLLGFHMREVVAIGSQDHTEQHLRTFTEKITAFAAALDLPLRKEAATDPFYDRGGARLLLQQLSPVKYEFLYEDLAIGSVNVHRNFFGERCGITVGDTGQAAFTSCAAFGLERWLSALTRRHGSWEAATEAVRQAGSAV</sequence>
<keyword evidence="2" id="KW-1185">Reference proteome</keyword>
<dbReference type="EMBL" id="VIGB01000003">
    <property type="protein sequence ID" value="TQF01852.1"/>
    <property type="molecule type" value="Genomic_DNA"/>
</dbReference>
<organism evidence="1 2">
    <name type="scientific">Kitasatospora acidiphila</name>
    <dbReference type="NCBI Taxonomy" id="2567942"/>
    <lineage>
        <taxon>Bacteria</taxon>
        <taxon>Bacillati</taxon>
        <taxon>Actinomycetota</taxon>
        <taxon>Actinomycetes</taxon>
        <taxon>Kitasatosporales</taxon>
        <taxon>Streptomycetaceae</taxon>
        <taxon>Kitasatospora</taxon>
    </lineage>
</organism>
<dbReference type="Gene3D" id="3.30.930.10">
    <property type="entry name" value="Bira Bifunctional Protein, Domain 2"/>
    <property type="match status" value="1"/>
</dbReference>
<gene>
    <name evidence="1" type="ORF">E6W39_05730</name>
</gene>
<dbReference type="AlphaFoldDB" id="A0A540VYL4"/>
<dbReference type="SUPFAM" id="SSF55681">
    <property type="entry name" value="Class II aaRS and biotin synthetases"/>
    <property type="match status" value="1"/>
</dbReference>
<evidence type="ECO:0000313" key="1">
    <source>
        <dbReference type="EMBL" id="TQF01852.1"/>
    </source>
</evidence>
<evidence type="ECO:0008006" key="3">
    <source>
        <dbReference type="Google" id="ProtNLM"/>
    </source>
</evidence>
<dbReference type="OrthoDB" id="583154at2"/>
<accession>A0A540VYL4</accession>
<dbReference type="InterPro" id="IPR045864">
    <property type="entry name" value="aa-tRNA-synth_II/BPL/LPL"/>
</dbReference>
<name>A0A540VYL4_9ACTN</name>
<protein>
    <recommendedName>
        <fullName evidence="3">Aminoacyl-transfer RNA synthetases class-II family profile domain-containing protein</fullName>
    </recommendedName>
</protein>
<proteinExistence type="predicted"/>
<reference evidence="1 2" key="1">
    <citation type="submission" date="2019-06" db="EMBL/GenBank/DDBJ databases">
        <title>Description of Kitasatospora acidophila sp. nov. isolated from pine grove soil, and reclassification of Streptomyces novaecaesareae to Kitasatospora novaeceasareae comb. nov.</title>
        <authorList>
            <person name="Kim M.J."/>
        </authorList>
    </citation>
    <scope>NUCLEOTIDE SEQUENCE [LARGE SCALE GENOMIC DNA]</scope>
    <source>
        <strain evidence="1 2">MMS16-CNU292</strain>
    </source>
</reference>
<evidence type="ECO:0000313" key="2">
    <source>
        <dbReference type="Proteomes" id="UP000319103"/>
    </source>
</evidence>
<dbReference type="Proteomes" id="UP000319103">
    <property type="component" value="Unassembled WGS sequence"/>
</dbReference>